<accession>A0A5B7E591</accession>
<evidence type="ECO:0000313" key="1">
    <source>
        <dbReference type="EMBL" id="MPC28938.1"/>
    </source>
</evidence>
<evidence type="ECO:0000313" key="2">
    <source>
        <dbReference type="Proteomes" id="UP000324222"/>
    </source>
</evidence>
<protein>
    <submittedName>
        <fullName evidence="1">Uncharacterized protein</fullName>
    </submittedName>
</protein>
<sequence>MSWRDCGSGGVCVTARPPWPWRHCPCILTHPHSRRYRSHIQSSNIARRFIKPHSRTIMEELT</sequence>
<proteinExistence type="predicted"/>
<reference evidence="1 2" key="1">
    <citation type="submission" date="2019-05" db="EMBL/GenBank/DDBJ databases">
        <title>Another draft genome of Portunus trituberculatus and its Hox gene families provides insights of decapod evolution.</title>
        <authorList>
            <person name="Jeong J.-H."/>
            <person name="Song I."/>
            <person name="Kim S."/>
            <person name="Choi T."/>
            <person name="Kim D."/>
            <person name="Ryu S."/>
            <person name="Kim W."/>
        </authorList>
    </citation>
    <scope>NUCLEOTIDE SEQUENCE [LARGE SCALE GENOMIC DNA]</scope>
    <source>
        <tissue evidence="1">Muscle</tissue>
    </source>
</reference>
<keyword evidence="2" id="KW-1185">Reference proteome</keyword>
<gene>
    <name evidence="1" type="ORF">E2C01_022154</name>
</gene>
<organism evidence="1 2">
    <name type="scientific">Portunus trituberculatus</name>
    <name type="common">Swimming crab</name>
    <name type="synonym">Neptunus trituberculatus</name>
    <dbReference type="NCBI Taxonomy" id="210409"/>
    <lineage>
        <taxon>Eukaryota</taxon>
        <taxon>Metazoa</taxon>
        <taxon>Ecdysozoa</taxon>
        <taxon>Arthropoda</taxon>
        <taxon>Crustacea</taxon>
        <taxon>Multicrustacea</taxon>
        <taxon>Malacostraca</taxon>
        <taxon>Eumalacostraca</taxon>
        <taxon>Eucarida</taxon>
        <taxon>Decapoda</taxon>
        <taxon>Pleocyemata</taxon>
        <taxon>Brachyura</taxon>
        <taxon>Eubrachyura</taxon>
        <taxon>Portunoidea</taxon>
        <taxon>Portunidae</taxon>
        <taxon>Portuninae</taxon>
        <taxon>Portunus</taxon>
    </lineage>
</organism>
<dbReference type="AlphaFoldDB" id="A0A5B7E591"/>
<dbReference type="EMBL" id="VSRR010001991">
    <property type="protein sequence ID" value="MPC28938.1"/>
    <property type="molecule type" value="Genomic_DNA"/>
</dbReference>
<comment type="caution">
    <text evidence="1">The sequence shown here is derived from an EMBL/GenBank/DDBJ whole genome shotgun (WGS) entry which is preliminary data.</text>
</comment>
<dbReference type="Proteomes" id="UP000324222">
    <property type="component" value="Unassembled WGS sequence"/>
</dbReference>
<name>A0A5B7E591_PORTR</name>